<comment type="subcellular location">
    <subcellularLocation>
        <location evidence="1">Cell membrane</location>
        <topology evidence="1">Single-pass type I membrane protein</topology>
    </subcellularLocation>
</comment>
<dbReference type="EMBL" id="RWGY01000013">
    <property type="protein sequence ID" value="TVU24220.1"/>
    <property type="molecule type" value="Genomic_DNA"/>
</dbReference>
<dbReference type="OrthoDB" id="272303at2759"/>
<dbReference type="GO" id="GO:0008289">
    <property type="term" value="F:lipid binding"/>
    <property type="evidence" value="ECO:0007669"/>
    <property type="project" value="UniProtKB-KW"/>
</dbReference>
<feature type="domain" description="Generative cell specific-1/HAP2" evidence="14">
    <location>
        <begin position="46"/>
        <end position="130"/>
    </location>
</feature>
<feature type="chain" id="PRO_5023828514" description="Generative cell specific-1/HAP2 domain-containing protein" evidence="13">
    <location>
        <begin position="24"/>
        <end position="454"/>
    </location>
</feature>
<organism evidence="15 16">
    <name type="scientific">Eragrostis curvula</name>
    <name type="common">weeping love grass</name>
    <dbReference type="NCBI Taxonomy" id="38414"/>
    <lineage>
        <taxon>Eukaryota</taxon>
        <taxon>Viridiplantae</taxon>
        <taxon>Streptophyta</taxon>
        <taxon>Embryophyta</taxon>
        <taxon>Tracheophyta</taxon>
        <taxon>Spermatophyta</taxon>
        <taxon>Magnoliopsida</taxon>
        <taxon>Liliopsida</taxon>
        <taxon>Poales</taxon>
        <taxon>Poaceae</taxon>
        <taxon>PACMAD clade</taxon>
        <taxon>Chloridoideae</taxon>
        <taxon>Eragrostideae</taxon>
        <taxon>Eragrostidinae</taxon>
        <taxon>Eragrostis</taxon>
    </lineage>
</organism>
<protein>
    <recommendedName>
        <fullName evidence="14">Generative cell specific-1/HAP2 domain-containing protein</fullName>
    </recommendedName>
</protein>
<dbReference type="InterPro" id="IPR040326">
    <property type="entry name" value="HAP2/GCS1"/>
</dbReference>
<keyword evidence="3" id="KW-1003">Cell membrane</keyword>
<keyword evidence="4 12" id="KW-0812">Transmembrane</keyword>
<dbReference type="AlphaFoldDB" id="A0A5J9UM26"/>
<evidence type="ECO:0000256" key="2">
    <source>
        <dbReference type="ARBA" id="ARBA00010929"/>
    </source>
</evidence>
<comment type="similarity">
    <text evidence="2">Belongs to the HAP2/GCS1 family.</text>
</comment>
<feature type="transmembrane region" description="Helical" evidence="12">
    <location>
        <begin position="300"/>
        <end position="320"/>
    </location>
</feature>
<keyword evidence="16" id="KW-1185">Reference proteome</keyword>
<reference evidence="15 16" key="1">
    <citation type="journal article" date="2019" name="Sci. Rep.">
        <title>A high-quality genome of Eragrostis curvula grass provides insights into Poaceae evolution and supports new strategies to enhance forage quality.</title>
        <authorList>
            <person name="Carballo J."/>
            <person name="Santos B.A.C.M."/>
            <person name="Zappacosta D."/>
            <person name="Garbus I."/>
            <person name="Selva J.P."/>
            <person name="Gallo C.A."/>
            <person name="Diaz A."/>
            <person name="Albertini E."/>
            <person name="Caccamo M."/>
            <person name="Echenique V."/>
        </authorList>
    </citation>
    <scope>NUCLEOTIDE SEQUENCE [LARGE SCALE GENOMIC DNA]</scope>
    <source>
        <strain evidence="16">cv. Victoria</strain>
        <tissue evidence="15">Leaf</tissue>
    </source>
</reference>
<keyword evidence="8 12" id="KW-0472">Membrane</keyword>
<evidence type="ECO:0000256" key="13">
    <source>
        <dbReference type="SAM" id="SignalP"/>
    </source>
</evidence>
<evidence type="ECO:0000256" key="4">
    <source>
        <dbReference type="ARBA" id="ARBA00022692"/>
    </source>
</evidence>
<evidence type="ECO:0000256" key="5">
    <source>
        <dbReference type="ARBA" id="ARBA00022729"/>
    </source>
</evidence>
<evidence type="ECO:0000256" key="6">
    <source>
        <dbReference type="ARBA" id="ARBA00022989"/>
    </source>
</evidence>
<keyword evidence="7" id="KW-0446">Lipid-binding</keyword>
<accession>A0A5J9UM26</accession>
<feature type="region of interest" description="Disordered" evidence="11">
    <location>
        <begin position="345"/>
        <end position="454"/>
    </location>
</feature>
<evidence type="ECO:0000313" key="15">
    <source>
        <dbReference type="EMBL" id="TVU24220.1"/>
    </source>
</evidence>
<dbReference type="Gramene" id="TVU24220">
    <property type="protein sequence ID" value="TVU24220"/>
    <property type="gene ID" value="EJB05_26641"/>
</dbReference>
<evidence type="ECO:0000256" key="9">
    <source>
        <dbReference type="ARBA" id="ARBA00023157"/>
    </source>
</evidence>
<keyword evidence="9" id="KW-1015">Disulfide bond</keyword>
<feature type="domain" description="Generative cell specific-1/HAP2" evidence="14">
    <location>
        <begin position="139"/>
        <end position="295"/>
    </location>
</feature>
<keyword evidence="10" id="KW-0278">Fertilization</keyword>
<feature type="compositionally biased region" description="Basic residues" evidence="11">
    <location>
        <begin position="345"/>
        <end position="378"/>
    </location>
</feature>
<dbReference type="GO" id="GO:0005886">
    <property type="term" value="C:plasma membrane"/>
    <property type="evidence" value="ECO:0007669"/>
    <property type="project" value="UniProtKB-SubCell"/>
</dbReference>
<evidence type="ECO:0000256" key="11">
    <source>
        <dbReference type="SAM" id="MobiDB-lite"/>
    </source>
</evidence>
<evidence type="ECO:0000313" key="16">
    <source>
        <dbReference type="Proteomes" id="UP000324897"/>
    </source>
</evidence>
<evidence type="ECO:0000256" key="3">
    <source>
        <dbReference type="ARBA" id="ARBA00022475"/>
    </source>
</evidence>
<dbReference type="Pfam" id="PF10699">
    <property type="entry name" value="HAP2-GCS1"/>
    <property type="match status" value="2"/>
</dbReference>
<evidence type="ECO:0000256" key="10">
    <source>
        <dbReference type="ARBA" id="ARBA00023279"/>
    </source>
</evidence>
<evidence type="ECO:0000256" key="7">
    <source>
        <dbReference type="ARBA" id="ARBA00023121"/>
    </source>
</evidence>
<evidence type="ECO:0000256" key="1">
    <source>
        <dbReference type="ARBA" id="ARBA00004251"/>
    </source>
</evidence>
<proteinExistence type="inferred from homology"/>
<name>A0A5J9UM26_9POAL</name>
<dbReference type="InterPro" id="IPR018928">
    <property type="entry name" value="HAP2/GCS1_dom"/>
</dbReference>
<gene>
    <name evidence="15" type="ORF">EJB05_26641</name>
</gene>
<feature type="compositionally biased region" description="Basic residues" evidence="11">
    <location>
        <begin position="393"/>
        <end position="403"/>
    </location>
</feature>
<keyword evidence="6 12" id="KW-1133">Transmembrane helix</keyword>
<evidence type="ECO:0000256" key="8">
    <source>
        <dbReference type="ARBA" id="ARBA00023136"/>
    </source>
</evidence>
<feature type="signal peptide" evidence="13">
    <location>
        <begin position="1"/>
        <end position="23"/>
    </location>
</feature>
<keyword evidence="5 13" id="KW-0732">Signal</keyword>
<comment type="caution">
    <text evidence="15">The sequence shown here is derived from an EMBL/GenBank/DDBJ whole genome shotgun (WGS) entry which is preliminary data.</text>
</comment>
<feature type="compositionally biased region" description="Basic and acidic residues" evidence="11">
    <location>
        <begin position="417"/>
        <end position="436"/>
    </location>
</feature>
<sequence>MASPDLPAVILTLLALLCAGAGAVEILSNSHRETCVRDSDLAGDHLSCDQKIVVNAAVPSGSSGAEASVVANIAETAVDNNTGTKETKYIRDPPVDVTISKSAVYAAYDLVYLRDVAYKPVDETRKCEPDAGADVVQSCERSSGKILRVNVPPFEALSQVGTANVTTKNIGKLEASYSLTFNCSSGINRLEEQSFTMKPQEESIRLFYLHTLTDQAAEYQCTAILKASDSSDLDKGECRFSTAATVLNNRTQIVPPDEHKKGGTMGFLETVKAFWRWLWDRVSSFFTGRCHFQYLRIGRVAIYVPNLATVLTVAMLAWFLHRKGYLDPLYNWWRGLFGLAPHHRARKNHKTGHHRHSQRQSHHPHRSGPSHRHHHILHRREEDEPGTAAGGPQHRHDHRALSVKHKDMLHVSTAPVPDKEQGRAVDDLEVEHQDPKRSKRKIKPNPKYIGPEWK</sequence>
<dbReference type="PANTHER" id="PTHR31764:SF0">
    <property type="entry name" value="GENERATIVE CELL SPECIFIC-1_HAP2 DOMAIN-CONTAINING PROTEIN"/>
    <property type="match status" value="1"/>
</dbReference>
<evidence type="ECO:0000256" key="12">
    <source>
        <dbReference type="SAM" id="Phobius"/>
    </source>
</evidence>
<dbReference type="Proteomes" id="UP000324897">
    <property type="component" value="Chromosome 2"/>
</dbReference>
<evidence type="ECO:0000259" key="14">
    <source>
        <dbReference type="Pfam" id="PF10699"/>
    </source>
</evidence>
<dbReference type="PANTHER" id="PTHR31764">
    <property type="entry name" value="PROTEIN HAPLESS 2"/>
    <property type="match status" value="1"/>
</dbReference>